<protein>
    <submittedName>
        <fullName evidence="6">E3 ubiquitin-protein ligase RNF25</fullName>
    </submittedName>
</protein>
<dbReference type="CDD" id="cd23818">
    <property type="entry name" value="RWD_RNF25"/>
    <property type="match status" value="1"/>
</dbReference>
<dbReference type="PANTHER" id="PTHR13198:SF4">
    <property type="entry name" value="E3 UBIQUITIN-PROTEIN LIGASE RNF25"/>
    <property type="match status" value="1"/>
</dbReference>
<gene>
    <name evidence="6" type="primary">RNF25</name>
    <name evidence="6" type="ORF">TR123410</name>
</gene>
<feature type="domain" description="RING-type" evidence="4">
    <location>
        <begin position="114"/>
        <end position="169"/>
    </location>
</feature>
<keyword evidence="2" id="KW-0862">Zinc</keyword>
<keyword evidence="1 3" id="KW-0863">Zinc-finger</keyword>
<name>A0A0V0J5J0_SCHSO</name>
<evidence type="ECO:0000256" key="1">
    <source>
        <dbReference type="ARBA" id="ARBA00022771"/>
    </source>
</evidence>
<evidence type="ECO:0000259" key="4">
    <source>
        <dbReference type="PROSITE" id="PS50089"/>
    </source>
</evidence>
<accession>A0A0V0J5J0</accession>
<dbReference type="InterPro" id="IPR016135">
    <property type="entry name" value="UBQ-conjugating_enzyme/RWD"/>
</dbReference>
<dbReference type="SUPFAM" id="SSF54495">
    <property type="entry name" value="UBC-like"/>
    <property type="match status" value="1"/>
</dbReference>
<dbReference type="Gene3D" id="3.30.40.10">
    <property type="entry name" value="Zinc/RING finger domain, C3HC4 (zinc finger)"/>
    <property type="match status" value="1"/>
</dbReference>
<dbReference type="InterPro" id="IPR013083">
    <property type="entry name" value="Znf_RING/FYVE/PHD"/>
</dbReference>
<dbReference type="InterPro" id="IPR039133">
    <property type="entry name" value="RNF25"/>
</dbReference>
<dbReference type="SMART" id="SM00184">
    <property type="entry name" value="RING"/>
    <property type="match status" value="1"/>
</dbReference>
<dbReference type="PROSITE" id="PS50908">
    <property type="entry name" value="RWD"/>
    <property type="match status" value="1"/>
</dbReference>
<feature type="domain" description="RWD" evidence="5">
    <location>
        <begin position="3"/>
        <end position="108"/>
    </location>
</feature>
<keyword evidence="1 3" id="KW-0479">Metal-binding</keyword>
<sequence length="191" mass="21583">MDGELELLRETFPEALSVEDLGHGHDISLVINPAVETKNVQVSIQLNIFCPVTYPSEAPTINLRNALGLSDIDVKELHNLLTNIVESSRGDLVLFPLIECCREFVASNIPSIDCAICFDAFQREDDVYRSRCDHFFHKGCILAYHMNLAEEYSRELAEILSKNPHCPPDIRPKLKFPCPLCKTNLPQFLLT</sequence>
<dbReference type="InterPro" id="IPR006575">
    <property type="entry name" value="RWD_dom"/>
</dbReference>
<dbReference type="GO" id="GO:0008270">
    <property type="term" value="F:zinc ion binding"/>
    <property type="evidence" value="ECO:0007669"/>
    <property type="project" value="UniProtKB-KW"/>
</dbReference>
<dbReference type="InterPro" id="IPR001841">
    <property type="entry name" value="Znf_RING"/>
</dbReference>
<proteinExistence type="predicted"/>
<dbReference type="GO" id="GO:0061630">
    <property type="term" value="F:ubiquitin protein ligase activity"/>
    <property type="evidence" value="ECO:0007669"/>
    <property type="project" value="InterPro"/>
</dbReference>
<dbReference type="PROSITE" id="PS50089">
    <property type="entry name" value="ZF_RING_2"/>
    <property type="match status" value="1"/>
</dbReference>
<dbReference type="Gene3D" id="3.10.110.10">
    <property type="entry name" value="Ubiquitin Conjugating Enzyme"/>
    <property type="match status" value="1"/>
</dbReference>
<dbReference type="SUPFAM" id="SSF57850">
    <property type="entry name" value="RING/U-box"/>
    <property type="match status" value="1"/>
</dbReference>
<dbReference type="GO" id="GO:0016567">
    <property type="term" value="P:protein ubiquitination"/>
    <property type="evidence" value="ECO:0007669"/>
    <property type="project" value="TreeGrafter"/>
</dbReference>
<dbReference type="EMBL" id="GEEE01002189">
    <property type="protein sequence ID" value="JAP61036.1"/>
    <property type="molecule type" value="Transcribed_RNA"/>
</dbReference>
<dbReference type="Pfam" id="PF05773">
    <property type="entry name" value="RWD"/>
    <property type="match status" value="1"/>
</dbReference>
<dbReference type="GO" id="GO:0005634">
    <property type="term" value="C:nucleus"/>
    <property type="evidence" value="ECO:0007669"/>
    <property type="project" value="TreeGrafter"/>
</dbReference>
<dbReference type="PANTHER" id="PTHR13198">
    <property type="entry name" value="RING FINGER PROTEIN 25"/>
    <property type="match status" value="1"/>
</dbReference>
<organism evidence="6">
    <name type="scientific">Schistocephalus solidus</name>
    <name type="common">Tapeworm</name>
    <dbReference type="NCBI Taxonomy" id="70667"/>
    <lineage>
        <taxon>Eukaryota</taxon>
        <taxon>Metazoa</taxon>
        <taxon>Spiralia</taxon>
        <taxon>Lophotrochozoa</taxon>
        <taxon>Platyhelminthes</taxon>
        <taxon>Cestoda</taxon>
        <taxon>Eucestoda</taxon>
        <taxon>Diphyllobothriidea</taxon>
        <taxon>Diphyllobothriidae</taxon>
        <taxon>Schistocephalus</taxon>
    </lineage>
</organism>
<dbReference type="EMBL" id="GEEE01014048">
    <property type="protein sequence ID" value="JAP49177.1"/>
    <property type="molecule type" value="Transcribed_RNA"/>
</dbReference>
<dbReference type="EMBL" id="GEEE01003138">
    <property type="protein sequence ID" value="JAP60087.1"/>
    <property type="molecule type" value="Transcribed_RNA"/>
</dbReference>
<evidence type="ECO:0000259" key="5">
    <source>
        <dbReference type="PROSITE" id="PS50908"/>
    </source>
</evidence>
<evidence type="ECO:0000256" key="2">
    <source>
        <dbReference type="ARBA" id="ARBA00022833"/>
    </source>
</evidence>
<dbReference type="SMART" id="SM00591">
    <property type="entry name" value="RWD"/>
    <property type="match status" value="1"/>
</dbReference>
<dbReference type="EMBL" id="GEEE01013960">
    <property type="protein sequence ID" value="JAP49265.1"/>
    <property type="molecule type" value="Transcribed_RNA"/>
</dbReference>
<evidence type="ECO:0000313" key="6">
    <source>
        <dbReference type="EMBL" id="JAP61036.1"/>
    </source>
</evidence>
<evidence type="ECO:0000256" key="3">
    <source>
        <dbReference type="PROSITE-ProRule" id="PRU00175"/>
    </source>
</evidence>
<reference evidence="6" key="1">
    <citation type="submission" date="2016-01" db="EMBL/GenBank/DDBJ databases">
        <title>Reference transcriptome for the parasite Schistocephalus solidus: insights into the molecular evolution of parasitism.</title>
        <authorList>
            <person name="Hebert F.O."/>
            <person name="Grambauer S."/>
            <person name="Barber I."/>
            <person name="Landry C.R."/>
            <person name="Aubin-Horth N."/>
        </authorList>
    </citation>
    <scope>NUCLEOTIDE SEQUENCE</scope>
</reference>
<dbReference type="AlphaFoldDB" id="A0A0V0J5J0"/>
<dbReference type="Pfam" id="PF17123">
    <property type="entry name" value="zf-RING_11"/>
    <property type="match status" value="1"/>
</dbReference>